<organism evidence="1 2">
    <name type="scientific">Dictyobacter kobayashii</name>
    <dbReference type="NCBI Taxonomy" id="2014872"/>
    <lineage>
        <taxon>Bacteria</taxon>
        <taxon>Bacillati</taxon>
        <taxon>Chloroflexota</taxon>
        <taxon>Ktedonobacteria</taxon>
        <taxon>Ktedonobacterales</taxon>
        <taxon>Dictyobacteraceae</taxon>
        <taxon>Dictyobacter</taxon>
    </lineage>
</organism>
<dbReference type="AlphaFoldDB" id="A0A402AY29"/>
<dbReference type="Proteomes" id="UP000287188">
    <property type="component" value="Unassembled WGS sequence"/>
</dbReference>
<keyword evidence="2" id="KW-1185">Reference proteome</keyword>
<evidence type="ECO:0000313" key="1">
    <source>
        <dbReference type="EMBL" id="GCE24016.1"/>
    </source>
</evidence>
<accession>A0A402AY29</accession>
<protein>
    <submittedName>
        <fullName evidence="1">Uncharacterized protein</fullName>
    </submittedName>
</protein>
<proteinExistence type="predicted"/>
<dbReference type="EMBL" id="BIFS01000002">
    <property type="protein sequence ID" value="GCE24016.1"/>
    <property type="molecule type" value="Genomic_DNA"/>
</dbReference>
<sequence length="45" mass="4927">MQQAHYRGPLNLEVIGGATLEDWQASAIAAESHGYLARIMQTLDV</sequence>
<dbReference type="RefSeq" id="WP_161977990.1">
    <property type="nucleotide sequence ID" value="NZ_BIFS01000002.1"/>
</dbReference>
<name>A0A402AY29_9CHLR</name>
<comment type="caution">
    <text evidence="1">The sequence shown here is derived from an EMBL/GenBank/DDBJ whole genome shotgun (WGS) entry which is preliminary data.</text>
</comment>
<evidence type="ECO:0000313" key="2">
    <source>
        <dbReference type="Proteomes" id="UP000287188"/>
    </source>
</evidence>
<reference evidence="2" key="1">
    <citation type="submission" date="2018-12" db="EMBL/GenBank/DDBJ databases">
        <title>Tengunoibacter tsumagoiensis gen. nov., sp. nov., Dictyobacter kobayashii sp. nov., D. alpinus sp. nov., and D. joshuensis sp. nov. and description of Dictyobacteraceae fam. nov. within the order Ktedonobacterales isolated from Tengu-no-mugimeshi.</title>
        <authorList>
            <person name="Wang C.M."/>
            <person name="Zheng Y."/>
            <person name="Sakai Y."/>
            <person name="Toyoda A."/>
            <person name="Minakuchi Y."/>
            <person name="Abe K."/>
            <person name="Yokota A."/>
            <person name="Yabe S."/>
        </authorList>
    </citation>
    <scope>NUCLEOTIDE SEQUENCE [LARGE SCALE GENOMIC DNA]</scope>
    <source>
        <strain evidence="2">Uno11</strain>
    </source>
</reference>
<gene>
    <name evidence="1" type="ORF">KDK_78160</name>
</gene>